<evidence type="ECO:0000259" key="2">
    <source>
        <dbReference type="PROSITE" id="PS50853"/>
    </source>
</evidence>
<feature type="compositionally biased region" description="Polar residues" evidence="1">
    <location>
        <begin position="332"/>
        <end position="350"/>
    </location>
</feature>
<reference evidence="3" key="1">
    <citation type="submission" date="2021-03" db="EMBL/GenBank/DDBJ databases">
        <authorList>
            <person name="Bekaert M."/>
        </authorList>
    </citation>
    <scope>NUCLEOTIDE SEQUENCE</scope>
</reference>
<dbReference type="Pfam" id="PF00041">
    <property type="entry name" value="fn3"/>
    <property type="match status" value="1"/>
</dbReference>
<dbReference type="InterPro" id="IPR027417">
    <property type="entry name" value="P-loop_NTPase"/>
</dbReference>
<feature type="region of interest" description="Disordered" evidence="1">
    <location>
        <begin position="265"/>
        <end position="295"/>
    </location>
</feature>
<dbReference type="AlphaFoldDB" id="A0A8S3V0V0"/>
<dbReference type="InterPro" id="IPR003961">
    <property type="entry name" value="FN3_dom"/>
</dbReference>
<dbReference type="CDD" id="cd00063">
    <property type="entry name" value="FN3"/>
    <property type="match status" value="1"/>
</dbReference>
<accession>A0A8S3V0V0</accession>
<evidence type="ECO:0000256" key="1">
    <source>
        <dbReference type="SAM" id="MobiDB-lite"/>
    </source>
</evidence>
<dbReference type="Gene3D" id="2.60.40.10">
    <property type="entry name" value="Immunoglobulins"/>
    <property type="match status" value="1"/>
</dbReference>
<keyword evidence="4" id="KW-1185">Reference proteome</keyword>
<feature type="compositionally biased region" description="Basic and acidic residues" evidence="1">
    <location>
        <begin position="286"/>
        <end position="295"/>
    </location>
</feature>
<sequence length="350" mass="39942">MVESRNKLSLIHVHCHLSSIFRLANAIVMIAHAPEGFEIVDCTDHSITVEWNIHDLDNYLEYELVYRRQGSDEWKNKFLSKKDVTANDNGRYVYKLQNLSSDSSYELKLCSVDIHQVKSQPSRLQTWKTLTIALPQVIKQLPEEDRVRYINLIEDSATERRYFARIMIVGKEGVGKTCLLRRLLNESIDDVYSTDGVDIVVRRCKINIHDGEWTIEKDITDDNVHRIQKALAQIQSKEKEKHEQFNTCHAIASYNGSGMDVQDGSQNNTINNGYTTEKSSPNIHKKSSDADDTKHTINNVDTTEESNHNVQKLCTDADDTNNTMNNVDTTDESNPNVNKVSTDANNTKIQ</sequence>
<dbReference type="Proteomes" id="UP000683360">
    <property type="component" value="Unassembled WGS sequence"/>
</dbReference>
<dbReference type="SUPFAM" id="SSF52540">
    <property type="entry name" value="P-loop containing nucleoside triphosphate hydrolases"/>
    <property type="match status" value="1"/>
</dbReference>
<organism evidence="3 4">
    <name type="scientific">Mytilus edulis</name>
    <name type="common">Blue mussel</name>
    <dbReference type="NCBI Taxonomy" id="6550"/>
    <lineage>
        <taxon>Eukaryota</taxon>
        <taxon>Metazoa</taxon>
        <taxon>Spiralia</taxon>
        <taxon>Lophotrochozoa</taxon>
        <taxon>Mollusca</taxon>
        <taxon>Bivalvia</taxon>
        <taxon>Autobranchia</taxon>
        <taxon>Pteriomorphia</taxon>
        <taxon>Mytilida</taxon>
        <taxon>Mytiloidea</taxon>
        <taxon>Mytilidae</taxon>
        <taxon>Mytilinae</taxon>
        <taxon>Mytilus</taxon>
    </lineage>
</organism>
<dbReference type="EMBL" id="CAJPWZ010003098">
    <property type="protein sequence ID" value="CAG2251785.1"/>
    <property type="molecule type" value="Genomic_DNA"/>
</dbReference>
<dbReference type="PROSITE" id="PS50853">
    <property type="entry name" value="FN3"/>
    <property type="match status" value="1"/>
</dbReference>
<dbReference type="Gene3D" id="3.40.50.300">
    <property type="entry name" value="P-loop containing nucleotide triphosphate hydrolases"/>
    <property type="match status" value="1"/>
</dbReference>
<dbReference type="InterPro" id="IPR013783">
    <property type="entry name" value="Ig-like_fold"/>
</dbReference>
<dbReference type="OrthoDB" id="6134087at2759"/>
<proteinExistence type="predicted"/>
<dbReference type="InterPro" id="IPR036116">
    <property type="entry name" value="FN3_sf"/>
</dbReference>
<evidence type="ECO:0000313" key="3">
    <source>
        <dbReference type="EMBL" id="CAG2251785.1"/>
    </source>
</evidence>
<feature type="compositionally biased region" description="Polar residues" evidence="1">
    <location>
        <begin position="265"/>
        <end position="282"/>
    </location>
</feature>
<name>A0A8S3V0V0_MYTED</name>
<comment type="caution">
    <text evidence="3">The sequence shown here is derived from an EMBL/GenBank/DDBJ whole genome shotgun (WGS) entry which is preliminary data.</text>
</comment>
<feature type="region of interest" description="Disordered" evidence="1">
    <location>
        <begin position="315"/>
        <end position="350"/>
    </location>
</feature>
<evidence type="ECO:0000313" key="4">
    <source>
        <dbReference type="Proteomes" id="UP000683360"/>
    </source>
</evidence>
<dbReference type="SUPFAM" id="SSF49265">
    <property type="entry name" value="Fibronectin type III"/>
    <property type="match status" value="1"/>
</dbReference>
<gene>
    <name evidence="3" type="ORF">MEDL_63414</name>
</gene>
<feature type="domain" description="Fibronectin type-III" evidence="2">
    <location>
        <begin position="33"/>
        <end position="132"/>
    </location>
</feature>
<protein>
    <recommendedName>
        <fullName evidence="2">Fibronectin type-III domain-containing protein</fullName>
    </recommendedName>
</protein>